<dbReference type="PANTHER" id="PTHR33332">
    <property type="entry name" value="REVERSE TRANSCRIPTASE DOMAIN-CONTAINING PROTEIN"/>
    <property type="match status" value="1"/>
</dbReference>
<evidence type="ECO:0008006" key="3">
    <source>
        <dbReference type="Google" id="ProtNLM"/>
    </source>
</evidence>
<sequence>MDDKKKDLNRLQRWAERDLLKFNKSKCGVLHLGKNSFLHQYRLRANLLESSSVEKDLVDNKLSMSQQCALGTKKANEILWCIRKNITSSRGILSLYWCGLS</sequence>
<dbReference type="Proteomes" id="UP001145742">
    <property type="component" value="Unassembled WGS sequence"/>
</dbReference>
<name>A0ABQ9D8G1_9PASS</name>
<keyword evidence="2" id="KW-1185">Reference proteome</keyword>
<gene>
    <name evidence="1" type="ORF">WISP_67681</name>
</gene>
<dbReference type="EMBL" id="WHWB01033789">
    <property type="protein sequence ID" value="KAJ7416914.1"/>
    <property type="molecule type" value="Genomic_DNA"/>
</dbReference>
<organism evidence="1 2">
    <name type="scientific">Willisornis vidua</name>
    <name type="common">Xingu scale-backed antbird</name>
    <dbReference type="NCBI Taxonomy" id="1566151"/>
    <lineage>
        <taxon>Eukaryota</taxon>
        <taxon>Metazoa</taxon>
        <taxon>Chordata</taxon>
        <taxon>Craniata</taxon>
        <taxon>Vertebrata</taxon>
        <taxon>Euteleostomi</taxon>
        <taxon>Archelosauria</taxon>
        <taxon>Archosauria</taxon>
        <taxon>Dinosauria</taxon>
        <taxon>Saurischia</taxon>
        <taxon>Theropoda</taxon>
        <taxon>Coelurosauria</taxon>
        <taxon>Aves</taxon>
        <taxon>Neognathae</taxon>
        <taxon>Neoaves</taxon>
        <taxon>Telluraves</taxon>
        <taxon>Australaves</taxon>
        <taxon>Passeriformes</taxon>
        <taxon>Thamnophilidae</taxon>
        <taxon>Willisornis</taxon>
    </lineage>
</organism>
<evidence type="ECO:0000313" key="1">
    <source>
        <dbReference type="EMBL" id="KAJ7416914.1"/>
    </source>
</evidence>
<proteinExistence type="predicted"/>
<protein>
    <recommendedName>
        <fullName evidence="3">Rna-directed dna polymerase from mobile element jockey-like</fullName>
    </recommendedName>
</protein>
<evidence type="ECO:0000313" key="2">
    <source>
        <dbReference type="Proteomes" id="UP001145742"/>
    </source>
</evidence>
<comment type="caution">
    <text evidence="1">The sequence shown here is derived from an EMBL/GenBank/DDBJ whole genome shotgun (WGS) entry which is preliminary data.</text>
</comment>
<accession>A0ABQ9D8G1</accession>
<reference evidence="1" key="1">
    <citation type="submission" date="2019-10" db="EMBL/GenBank/DDBJ databases">
        <authorList>
            <person name="Soares A.E.R."/>
            <person name="Aleixo A."/>
            <person name="Schneider P."/>
            <person name="Miyaki C.Y."/>
            <person name="Schneider M.P."/>
            <person name="Mello C."/>
            <person name="Vasconcelos A.T.R."/>
        </authorList>
    </citation>
    <scope>NUCLEOTIDE SEQUENCE</scope>
    <source>
        <tissue evidence="1">Muscle</tissue>
    </source>
</reference>